<dbReference type="NCBIfam" id="TIGR01490">
    <property type="entry name" value="HAD-SF-IB-hyp1"/>
    <property type="match status" value="1"/>
</dbReference>
<dbReference type="AlphaFoldDB" id="A0A1Y1SAF8"/>
<dbReference type="GO" id="GO:0016787">
    <property type="term" value="F:hydrolase activity"/>
    <property type="evidence" value="ECO:0007669"/>
    <property type="project" value="UniProtKB-KW"/>
</dbReference>
<keyword evidence="1" id="KW-0479">Metal-binding</keyword>
<dbReference type="STRING" id="1317117.ATO7_15962"/>
<dbReference type="InterPro" id="IPR050582">
    <property type="entry name" value="HAD-like_SerB"/>
</dbReference>
<reference evidence="4 5" key="1">
    <citation type="submission" date="2013-04" db="EMBL/GenBank/DDBJ databases">
        <title>Oceanococcus atlanticus 22II-S10r2 Genome Sequencing.</title>
        <authorList>
            <person name="Lai Q."/>
            <person name="Li G."/>
            <person name="Shao Z."/>
        </authorList>
    </citation>
    <scope>NUCLEOTIDE SEQUENCE [LARGE SCALE GENOMIC DNA]</scope>
    <source>
        <strain evidence="4 5">22II-S10r2</strain>
    </source>
</reference>
<evidence type="ECO:0000256" key="2">
    <source>
        <dbReference type="ARBA" id="ARBA00022801"/>
    </source>
</evidence>
<gene>
    <name evidence="4" type="ORF">ATO7_15962</name>
</gene>
<dbReference type="PANTHER" id="PTHR43344">
    <property type="entry name" value="PHOSPHOSERINE PHOSPHATASE"/>
    <property type="match status" value="1"/>
</dbReference>
<dbReference type="Proteomes" id="UP000192342">
    <property type="component" value="Unassembled WGS sequence"/>
</dbReference>
<protein>
    <submittedName>
        <fullName evidence="4">HAD-superfamily hydrolase</fullName>
    </submittedName>
</protein>
<evidence type="ECO:0000313" key="4">
    <source>
        <dbReference type="EMBL" id="ORE85294.1"/>
    </source>
</evidence>
<dbReference type="InterPro" id="IPR023214">
    <property type="entry name" value="HAD_sf"/>
</dbReference>
<accession>A0A1Y1SAF8</accession>
<dbReference type="SUPFAM" id="SSF56784">
    <property type="entry name" value="HAD-like"/>
    <property type="match status" value="1"/>
</dbReference>
<evidence type="ECO:0000313" key="5">
    <source>
        <dbReference type="Proteomes" id="UP000192342"/>
    </source>
</evidence>
<dbReference type="CDD" id="cd02612">
    <property type="entry name" value="HAD_PGPPase"/>
    <property type="match status" value="1"/>
</dbReference>
<keyword evidence="2 4" id="KW-0378">Hydrolase</keyword>
<evidence type="ECO:0000256" key="1">
    <source>
        <dbReference type="ARBA" id="ARBA00022723"/>
    </source>
</evidence>
<evidence type="ECO:0000256" key="3">
    <source>
        <dbReference type="ARBA" id="ARBA00022842"/>
    </source>
</evidence>
<name>A0A1Y1SAF8_9GAMM</name>
<keyword evidence="5" id="KW-1185">Reference proteome</keyword>
<proteinExistence type="predicted"/>
<dbReference type="OrthoDB" id="9784466at2"/>
<dbReference type="PANTHER" id="PTHR43344:SF13">
    <property type="entry name" value="PHOSPHATASE RV3661-RELATED"/>
    <property type="match status" value="1"/>
</dbReference>
<keyword evidence="3" id="KW-0460">Magnesium</keyword>
<comment type="caution">
    <text evidence="4">The sequence shown here is derived from an EMBL/GenBank/DDBJ whole genome shotgun (WGS) entry which is preliminary data.</text>
</comment>
<sequence>MELALFDLDNTLLAGDSDYSWGRFLVDKGVVDGATYDAQNQQFYEDYKAGELDIRAFARFSLGRLGQFEMAQLEAWRAEFVSAVVEPMIAPGARALLDQHRQVGRELVIITATNSFITRPIADVLGVEHLLGTDGEIVAGRFTGEIDGIPCFQGGKIEKLQVWLQQRPAPSETWFYSDSINDAPLLEWADHAFAVDPCPKLSALAKRQGWPEISLR</sequence>
<dbReference type="NCBIfam" id="TIGR01488">
    <property type="entry name" value="HAD-SF-IB"/>
    <property type="match status" value="1"/>
</dbReference>
<dbReference type="InterPro" id="IPR006385">
    <property type="entry name" value="HAD_hydro_SerB1"/>
</dbReference>
<dbReference type="Gene3D" id="1.20.1440.100">
    <property type="entry name" value="SG protein - dephosphorylation function"/>
    <property type="match status" value="1"/>
</dbReference>
<dbReference type="EMBL" id="AQQV01000005">
    <property type="protein sequence ID" value="ORE85294.1"/>
    <property type="molecule type" value="Genomic_DNA"/>
</dbReference>
<dbReference type="GO" id="GO:0046872">
    <property type="term" value="F:metal ion binding"/>
    <property type="evidence" value="ECO:0007669"/>
    <property type="project" value="UniProtKB-KW"/>
</dbReference>
<organism evidence="4 5">
    <name type="scientific">Oceanococcus atlanticus</name>
    <dbReference type="NCBI Taxonomy" id="1317117"/>
    <lineage>
        <taxon>Bacteria</taxon>
        <taxon>Pseudomonadati</taxon>
        <taxon>Pseudomonadota</taxon>
        <taxon>Gammaproteobacteria</taxon>
        <taxon>Chromatiales</taxon>
        <taxon>Oceanococcaceae</taxon>
        <taxon>Oceanococcus</taxon>
    </lineage>
</organism>
<dbReference type="InterPro" id="IPR036412">
    <property type="entry name" value="HAD-like_sf"/>
</dbReference>
<dbReference type="RefSeq" id="WP_083563456.1">
    <property type="nucleotide sequence ID" value="NZ_AQQV01000005.1"/>
</dbReference>
<dbReference type="Pfam" id="PF12710">
    <property type="entry name" value="HAD"/>
    <property type="match status" value="1"/>
</dbReference>
<dbReference type="Gene3D" id="3.40.50.1000">
    <property type="entry name" value="HAD superfamily/HAD-like"/>
    <property type="match status" value="1"/>
</dbReference>